<proteinExistence type="inferred from homology"/>
<accession>A0A1H0E4K9</accession>
<dbReference type="RefSeq" id="WP_149787214.1">
    <property type="nucleotide sequence ID" value="NZ_FNIO01000002.1"/>
</dbReference>
<dbReference type="Gene3D" id="3.40.50.360">
    <property type="match status" value="1"/>
</dbReference>
<evidence type="ECO:0000313" key="4">
    <source>
        <dbReference type="EMBL" id="SHK56578.1"/>
    </source>
</evidence>
<keyword evidence="5" id="KW-1185">Reference proteome</keyword>
<evidence type="ECO:0000256" key="2">
    <source>
        <dbReference type="ARBA" id="ARBA00009942"/>
    </source>
</evidence>
<dbReference type="PANTHER" id="PTHR37297">
    <property type="entry name" value="PROTEIN NRDI"/>
    <property type="match status" value="1"/>
</dbReference>
<dbReference type="Proteomes" id="UP000324252">
    <property type="component" value="Unassembled WGS sequence"/>
</dbReference>
<dbReference type="NCBIfam" id="TIGR00333">
    <property type="entry name" value="nrdI"/>
    <property type="match status" value="1"/>
</dbReference>
<dbReference type="Pfam" id="PF07972">
    <property type="entry name" value="Flavodoxin_NdrI"/>
    <property type="match status" value="1"/>
</dbReference>
<dbReference type="GO" id="GO:0010181">
    <property type="term" value="F:FMN binding"/>
    <property type="evidence" value="ECO:0007669"/>
    <property type="project" value="InterPro"/>
</dbReference>
<name>A0A1H0E4K9_9RHOB</name>
<dbReference type="HAMAP" id="MF_00128">
    <property type="entry name" value="NrdI"/>
    <property type="match status" value="1"/>
</dbReference>
<dbReference type="EMBL" id="FQZZ01000006">
    <property type="protein sequence ID" value="SHK56578.1"/>
    <property type="molecule type" value="Genomic_DNA"/>
</dbReference>
<reference evidence="4 5" key="1">
    <citation type="submission" date="2016-11" db="EMBL/GenBank/DDBJ databases">
        <authorList>
            <person name="Varghese N."/>
            <person name="Submissions S."/>
        </authorList>
    </citation>
    <scope>NUCLEOTIDE SEQUENCE [LARGE SCALE GENOMIC DNA]</scope>
    <source>
        <strain evidence="4 5">DSM 29620</strain>
    </source>
</reference>
<dbReference type="PANTHER" id="PTHR37297:SF1">
    <property type="entry name" value="PROTEIN NRDI"/>
    <property type="match status" value="1"/>
</dbReference>
<organism evidence="4 5">
    <name type="scientific">Lutimaribacter pacificus</name>
    <dbReference type="NCBI Taxonomy" id="391948"/>
    <lineage>
        <taxon>Bacteria</taxon>
        <taxon>Pseudomonadati</taxon>
        <taxon>Pseudomonadota</taxon>
        <taxon>Alphaproteobacteria</taxon>
        <taxon>Rhodobacterales</taxon>
        <taxon>Roseobacteraceae</taxon>
        <taxon>Lutimaribacter</taxon>
    </lineage>
</organism>
<dbReference type="InterPro" id="IPR029039">
    <property type="entry name" value="Flavoprotein-like_sf"/>
</dbReference>
<comment type="function">
    <text evidence="1 3">Probably involved in ribonucleotide reductase function.</text>
</comment>
<evidence type="ECO:0000256" key="1">
    <source>
        <dbReference type="ARBA" id="ARBA00003999"/>
    </source>
</evidence>
<sequence>MGGLVYFSSASGNTARLVGRLGLPACRIPRRAGDPVPAITEPFVLICPTYADGYGRGAVPKQVIRFLNDPATRALLRGVIAGGNRNFGKLFALSGDVISARCNVPLLYRFELAGTGEDTTRIRAGLARFRAEEEDKTCLTQA</sequence>
<comment type="similarity">
    <text evidence="2 3">Belongs to the NrdI family.</text>
</comment>
<dbReference type="OrthoDB" id="350535at2"/>
<dbReference type="InterPro" id="IPR020852">
    <property type="entry name" value="RNR_Ib_NrdI_bac"/>
</dbReference>
<dbReference type="InterPro" id="IPR004465">
    <property type="entry name" value="RNR_NrdI"/>
</dbReference>
<dbReference type="SUPFAM" id="SSF52218">
    <property type="entry name" value="Flavoproteins"/>
    <property type="match status" value="1"/>
</dbReference>
<protein>
    <recommendedName>
        <fullName evidence="3">Protein NrdI</fullName>
    </recommendedName>
</protein>
<evidence type="ECO:0000313" key="5">
    <source>
        <dbReference type="Proteomes" id="UP000324252"/>
    </source>
</evidence>
<dbReference type="PIRSF" id="PIRSF005087">
    <property type="entry name" value="NrdI"/>
    <property type="match status" value="1"/>
</dbReference>
<dbReference type="AlphaFoldDB" id="A0A1H0E4K9"/>
<gene>
    <name evidence="3" type="primary">nrdI</name>
    <name evidence="4" type="ORF">SAMN05444142_106208</name>
</gene>
<evidence type="ECO:0000256" key="3">
    <source>
        <dbReference type="HAMAP-Rule" id="MF_00128"/>
    </source>
</evidence>